<keyword evidence="1" id="KW-1133">Transmembrane helix</keyword>
<proteinExistence type="predicted"/>
<dbReference type="EMBL" id="LFZX01000205">
    <property type="protein sequence ID" value="KNC65953.1"/>
    <property type="molecule type" value="Genomic_DNA"/>
</dbReference>
<accession>A0A0L0EPY2</accession>
<feature type="transmembrane region" description="Helical" evidence="1">
    <location>
        <begin position="15"/>
        <end position="37"/>
    </location>
</feature>
<evidence type="ECO:0000313" key="3">
    <source>
        <dbReference type="Proteomes" id="UP000036850"/>
    </source>
</evidence>
<dbReference type="AlphaFoldDB" id="A0A0L0EPY2"/>
<keyword evidence="1" id="KW-0472">Membrane</keyword>
<evidence type="ECO:0000313" key="2">
    <source>
        <dbReference type="EMBL" id="KNC65953.1"/>
    </source>
</evidence>
<reference evidence="3" key="1">
    <citation type="submission" date="2015-07" db="EMBL/GenBank/DDBJ databases">
        <title>Draft genome sequence of a Pseudoalteromonas rubra strain, OCN096, isolated from Kaneohe Bay, Oahu, Hawaii.</title>
        <authorList>
            <person name="Beurmann S."/>
            <person name="Ushijima B."/>
            <person name="Belcaid M."/>
            <person name="Callahan S.M."/>
            <person name="Aeby G.S."/>
        </authorList>
    </citation>
    <scope>NUCLEOTIDE SEQUENCE [LARGE SCALE GENOMIC DNA]</scope>
    <source>
        <strain evidence="3">OCN096</strain>
    </source>
</reference>
<organism evidence="2 3">
    <name type="scientific">Pseudoalteromonas rubra</name>
    <dbReference type="NCBI Taxonomy" id="43658"/>
    <lineage>
        <taxon>Bacteria</taxon>
        <taxon>Pseudomonadati</taxon>
        <taxon>Pseudomonadota</taxon>
        <taxon>Gammaproteobacteria</taxon>
        <taxon>Alteromonadales</taxon>
        <taxon>Pseudoalteromonadaceae</taxon>
        <taxon>Pseudoalteromonas</taxon>
    </lineage>
</organism>
<dbReference type="PATRIC" id="fig|43658.6.peg.1128"/>
<gene>
    <name evidence="2" type="ORF">AC626_19965</name>
</gene>
<evidence type="ECO:0000256" key="1">
    <source>
        <dbReference type="SAM" id="Phobius"/>
    </source>
</evidence>
<sequence length="87" mass="9305">MHTQLPRVQEPHLNLFAKLFLAIVLTNLAIIAIQLGLTAGSLTSDFATLVERSEESHIAQTRARLLAFINAKAAGKSYATIAACGSN</sequence>
<dbReference type="Proteomes" id="UP000036850">
    <property type="component" value="Unassembled WGS sequence"/>
</dbReference>
<comment type="caution">
    <text evidence="2">The sequence shown here is derived from an EMBL/GenBank/DDBJ whole genome shotgun (WGS) entry which is preliminary data.</text>
</comment>
<name>A0A0L0EPY2_9GAMM</name>
<protein>
    <submittedName>
        <fullName evidence="2">Uncharacterized protein</fullName>
    </submittedName>
</protein>
<keyword evidence="1" id="KW-0812">Transmembrane</keyword>